<evidence type="ECO:0000256" key="1">
    <source>
        <dbReference type="SAM" id="Phobius"/>
    </source>
</evidence>
<sequence length="194" mass="20126">MSLDLTIAEHANRFATRHDAWEDAARTFASISEPLFLVGVVALIAAGTVLRRRAWWSAGLLALVAAGVALVAGAVVSHLVDRPRPFVSHPQIHAFLHHAADAGFPSDHATAAFAIGGVLVIRLGWVAAPVLLAALALSVARVMIGLHYPGDVLAGAVLGLGCAALVCFAAARVRTDDVAQRMRGLVPKSGSSPP</sequence>
<evidence type="ECO:0000313" key="3">
    <source>
        <dbReference type="EMBL" id="UGS35394.1"/>
    </source>
</evidence>
<keyword evidence="4" id="KW-1185">Reference proteome</keyword>
<evidence type="ECO:0000259" key="2">
    <source>
        <dbReference type="SMART" id="SM00014"/>
    </source>
</evidence>
<name>A0A9E6XVV6_9ACTN</name>
<reference evidence="3" key="1">
    <citation type="journal article" date="2022" name="Int. J. Syst. Evol. Microbiol.">
        <title>Pseudomonas aegrilactucae sp. nov. and Pseudomonas morbosilactucae sp. nov., pathogens causing bacterial rot of lettuce in Japan.</title>
        <authorList>
            <person name="Sawada H."/>
            <person name="Fujikawa T."/>
            <person name="Satou M."/>
        </authorList>
    </citation>
    <scope>NUCLEOTIDE SEQUENCE</scope>
    <source>
        <strain evidence="3">0166_1</strain>
    </source>
</reference>
<dbReference type="SUPFAM" id="SSF48317">
    <property type="entry name" value="Acid phosphatase/Vanadium-dependent haloperoxidase"/>
    <property type="match status" value="1"/>
</dbReference>
<feature type="transmembrane region" description="Helical" evidence="1">
    <location>
        <begin position="111"/>
        <end position="140"/>
    </location>
</feature>
<keyword evidence="1" id="KW-0472">Membrane</keyword>
<dbReference type="Gene3D" id="1.20.144.10">
    <property type="entry name" value="Phosphatidic acid phosphatase type 2/haloperoxidase"/>
    <property type="match status" value="1"/>
</dbReference>
<keyword evidence="1" id="KW-0812">Transmembrane</keyword>
<feature type="transmembrane region" description="Helical" evidence="1">
    <location>
        <begin position="152"/>
        <end position="173"/>
    </location>
</feature>
<accession>A0A9E6XVV6</accession>
<feature type="domain" description="Phosphatidic acid phosphatase type 2/haloperoxidase" evidence="2">
    <location>
        <begin position="58"/>
        <end position="167"/>
    </location>
</feature>
<dbReference type="PANTHER" id="PTHR14969:SF13">
    <property type="entry name" value="AT30094P"/>
    <property type="match status" value="1"/>
</dbReference>
<dbReference type="EMBL" id="CP087164">
    <property type="protein sequence ID" value="UGS35394.1"/>
    <property type="molecule type" value="Genomic_DNA"/>
</dbReference>
<dbReference type="InterPro" id="IPR036938">
    <property type="entry name" value="PAP2/HPO_sf"/>
</dbReference>
<evidence type="ECO:0000313" key="4">
    <source>
        <dbReference type="Proteomes" id="UP001162834"/>
    </source>
</evidence>
<dbReference type="PANTHER" id="PTHR14969">
    <property type="entry name" value="SPHINGOSINE-1-PHOSPHATE PHOSPHOHYDROLASE"/>
    <property type="match status" value="1"/>
</dbReference>
<feature type="transmembrane region" description="Helical" evidence="1">
    <location>
        <begin position="57"/>
        <end position="80"/>
    </location>
</feature>
<dbReference type="InterPro" id="IPR000326">
    <property type="entry name" value="PAP2/HPO"/>
</dbReference>
<dbReference type="SMART" id="SM00014">
    <property type="entry name" value="acidPPc"/>
    <property type="match status" value="1"/>
</dbReference>
<protein>
    <recommendedName>
        <fullName evidence="2">Phosphatidic acid phosphatase type 2/haloperoxidase domain-containing protein</fullName>
    </recommendedName>
</protein>
<dbReference type="KEGG" id="sbae:DSM104329_01782"/>
<dbReference type="RefSeq" id="WP_259315082.1">
    <property type="nucleotide sequence ID" value="NZ_CP087164.1"/>
</dbReference>
<organism evidence="3 4">
    <name type="scientific">Capillimicrobium parvum</name>
    <dbReference type="NCBI Taxonomy" id="2884022"/>
    <lineage>
        <taxon>Bacteria</taxon>
        <taxon>Bacillati</taxon>
        <taxon>Actinomycetota</taxon>
        <taxon>Thermoleophilia</taxon>
        <taxon>Solirubrobacterales</taxon>
        <taxon>Capillimicrobiaceae</taxon>
        <taxon>Capillimicrobium</taxon>
    </lineage>
</organism>
<feature type="transmembrane region" description="Helical" evidence="1">
    <location>
        <begin position="31"/>
        <end position="50"/>
    </location>
</feature>
<proteinExistence type="predicted"/>
<dbReference type="Proteomes" id="UP001162834">
    <property type="component" value="Chromosome"/>
</dbReference>
<dbReference type="Pfam" id="PF01569">
    <property type="entry name" value="PAP2"/>
    <property type="match status" value="1"/>
</dbReference>
<keyword evidence="1" id="KW-1133">Transmembrane helix</keyword>
<gene>
    <name evidence="3" type="ORF">DSM104329_01782</name>
</gene>
<dbReference type="AlphaFoldDB" id="A0A9E6XVV6"/>